<dbReference type="EMBL" id="CP114014">
    <property type="protein sequence ID" value="XAY03532.1"/>
    <property type="molecule type" value="Genomic_DNA"/>
</dbReference>
<evidence type="ECO:0000256" key="4">
    <source>
        <dbReference type="PROSITE-ProRule" id="PRU00335"/>
    </source>
</evidence>
<evidence type="ECO:0000256" key="3">
    <source>
        <dbReference type="ARBA" id="ARBA00023163"/>
    </source>
</evidence>
<dbReference type="AlphaFoldDB" id="A0AAU7AQ89"/>
<dbReference type="InterPro" id="IPR050109">
    <property type="entry name" value="HTH-type_TetR-like_transc_reg"/>
</dbReference>
<proteinExistence type="predicted"/>
<dbReference type="KEGG" id="parq:DSM112329_00351"/>
<evidence type="ECO:0000259" key="5">
    <source>
        <dbReference type="PROSITE" id="PS50977"/>
    </source>
</evidence>
<name>A0AAU7AQ89_9ACTN</name>
<dbReference type="SUPFAM" id="SSF48498">
    <property type="entry name" value="Tetracyclin repressor-like, C-terminal domain"/>
    <property type="match status" value="1"/>
</dbReference>
<feature type="domain" description="HTH tetR-type" evidence="5">
    <location>
        <begin position="23"/>
        <end position="83"/>
    </location>
</feature>
<feature type="DNA-binding region" description="H-T-H motif" evidence="4">
    <location>
        <begin position="46"/>
        <end position="65"/>
    </location>
</feature>
<dbReference type="GO" id="GO:0003700">
    <property type="term" value="F:DNA-binding transcription factor activity"/>
    <property type="evidence" value="ECO:0007669"/>
    <property type="project" value="TreeGrafter"/>
</dbReference>
<dbReference type="InterPro" id="IPR001647">
    <property type="entry name" value="HTH_TetR"/>
</dbReference>
<gene>
    <name evidence="6" type="ORF">DSM112329_00351</name>
</gene>
<sequence>MVSVTDRGGWLGGNARAAASRRALTHRKVFRTVDRLLKDTPFADLTVERICQETGIARSTFYNHFPDQATLLIELAEDVFAASHDVVSPWWDADHQLTRDELAAVLTAVAALYERHRPLLVALSDAGGVEPTVRAGFARMFDVHIMRFADYLRRGQEHGFVASRIHPEQTAGWIIWMIERGLYQLFGDEKSGERERLSEALTDVVWGTLHSGTRADLPPDSR</sequence>
<dbReference type="PANTHER" id="PTHR30055:SF234">
    <property type="entry name" value="HTH-TYPE TRANSCRIPTIONAL REGULATOR BETI"/>
    <property type="match status" value="1"/>
</dbReference>
<dbReference type="SUPFAM" id="SSF46689">
    <property type="entry name" value="Homeodomain-like"/>
    <property type="match status" value="1"/>
</dbReference>
<evidence type="ECO:0000313" key="6">
    <source>
        <dbReference type="EMBL" id="XAY03532.1"/>
    </source>
</evidence>
<dbReference type="Pfam" id="PF00440">
    <property type="entry name" value="TetR_N"/>
    <property type="match status" value="1"/>
</dbReference>
<dbReference type="Gene3D" id="1.10.10.60">
    <property type="entry name" value="Homeodomain-like"/>
    <property type="match status" value="1"/>
</dbReference>
<dbReference type="InterPro" id="IPR009057">
    <property type="entry name" value="Homeodomain-like_sf"/>
</dbReference>
<organism evidence="6">
    <name type="scientific">Paraconexibacter sp. AEG42_29</name>
    <dbReference type="NCBI Taxonomy" id="2997339"/>
    <lineage>
        <taxon>Bacteria</taxon>
        <taxon>Bacillati</taxon>
        <taxon>Actinomycetota</taxon>
        <taxon>Thermoleophilia</taxon>
        <taxon>Solirubrobacterales</taxon>
        <taxon>Paraconexibacteraceae</taxon>
        <taxon>Paraconexibacter</taxon>
    </lineage>
</organism>
<keyword evidence="2 4" id="KW-0238">DNA-binding</keyword>
<dbReference type="Gene3D" id="1.10.357.10">
    <property type="entry name" value="Tetracycline Repressor, domain 2"/>
    <property type="match status" value="1"/>
</dbReference>
<evidence type="ECO:0000256" key="1">
    <source>
        <dbReference type="ARBA" id="ARBA00023015"/>
    </source>
</evidence>
<dbReference type="InterPro" id="IPR036271">
    <property type="entry name" value="Tet_transcr_reg_TetR-rel_C_sf"/>
</dbReference>
<protein>
    <recommendedName>
        <fullName evidence="5">HTH tetR-type domain-containing protein</fullName>
    </recommendedName>
</protein>
<dbReference type="GO" id="GO:0000976">
    <property type="term" value="F:transcription cis-regulatory region binding"/>
    <property type="evidence" value="ECO:0007669"/>
    <property type="project" value="TreeGrafter"/>
</dbReference>
<keyword evidence="1" id="KW-0805">Transcription regulation</keyword>
<evidence type="ECO:0000256" key="2">
    <source>
        <dbReference type="ARBA" id="ARBA00023125"/>
    </source>
</evidence>
<keyword evidence="3" id="KW-0804">Transcription</keyword>
<dbReference type="PANTHER" id="PTHR30055">
    <property type="entry name" value="HTH-TYPE TRANSCRIPTIONAL REGULATOR RUTR"/>
    <property type="match status" value="1"/>
</dbReference>
<reference evidence="6" key="1">
    <citation type="submission" date="2022-12" db="EMBL/GenBank/DDBJ databases">
        <title>Paraconexibacter alkalitolerans sp. nov. and Baekduia alba sp. nov., isolated from soil and emended description of the genera Paraconexibacter (Chun et al., 2020) and Baekduia (An et al., 2020).</title>
        <authorList>
            <person name="Vieira S."/>
            <person name="Huber K.J."/>
            <person name="Geppert A."/>
            <person name="Wolf J."/>
            <person name="Neumann-Schaal M."/>
            <person name="Muesken M."/>
            <person name="Overmann J."/>
        </authorList>
    </citation>
    <scope>NUCLEOTIDE SEQUENCE</scope>
    <source>
        <strain evidence="6">AEG42_29</strain>
    </source>
</reference>
<dbReference type="PROSITE" id="PS50977">
    <property type="entry name" value="HTH_TETR_2"/>
    <property type="match status" value="1"/>
</dbReference>
<accession>A0AAU7AQ89</accession>